<accession>A0A0M3HV46</accession>
<evidence type="ECO:0000313" key="14">
    <source>
        <dbReference type="Proteomes" id="UP000036681"/>
    </source>
</evidence>
<evidence type="ECO:0000256" key="11">
    <source>
        <dbReference type="ARBA" id="ARBA00023284"/>
    </source>
</evidence>
<dbReference type="Proteomes" id="UP000036681">
    <property type="component" value="Unplaced"/>
</dbReference>
<dbReference type="GO" id="GO:0042373">
    <property type="term" value="P:vitamin K metabolic process"/>
    <property type="evidence" value="ECO:0007669"/>
    <property type="project" value="InterPro"/>
</dbReference>
<dbReference type="InterPro" id="IPR038354">
    <property type="entry name" value="VKOR_sf"/>
</dbReference>
<evidence type="ECO:0000256" key="8">
    <source>
        <dbReference type="ARBA" id="ARBA00023002"/>
    </source>
</evidence>
<sequence length="171" mass="18970">MGQPVDAEQRKRFYDCFGAVTALVGLAVSVYSLYVEVMLDKYATNYEPMCDVNSLISCSKALHSPFGTGLGLVEHILGAEHFLNQKNALYGVVIYAVMVPLQLVDNSRAVSVALAMCVFMNALTVYLVLILVYLQVICPVCFAIYIINGVLLFVSMKRRRISDFLLSKKRA</sequence>
<feature type="transmembrane region" description="Helical" evidence="12">
    <location>
        <begin position="109"/>
        <end position="127"/>
    </location>
</feature>
<dbReference type="InterPro" id="IPR012932">
    <property type="entry name" value="VKOR"/>
</dbReference>
<evidence type="ECO:0000256" key="12">
    <source>
        <dbReference type="SAM" id="Phobius"/>
    </source>
</evidence>
<feature type="transmembrane region" description="Helical" evidence="12">
    <location>
        <begin position="133"/>
        <end position="154"/>
    </location>
</feature>
<dbReference type="CDD" id="cd12917">
    <property type="entry name" value="VKOR_euk"/>
    <property type="match status" value="1"/>
</dbReference>
<dbReference type="GO" id="GO:0005789">
    <property type="term" value="C:endoplasmic reticulum membrane"/>
    <property type="evidence" value="ECO:0007669"/>
    <property type="project" value="UniProtKB-SubCell"/>
</dbReference>
<evidence type="ECO:0000256" key="4">
    <source>
        <dbReference type="ARBA" id="ARBA00022692"/>
    </source>
</evidence>
<keyword evidence="4 12" id="KW-0812">Transmembrane</keyword>
<evidence type="ECO:0000259" key="13">
    <source>
        <dbReference type="SMART" id="SM00756"/>
    </source>
</evidence>
<keyword evidence="6" id="KW-0256">Endoplasmic reticulum</keyword>
<organism evidence="14 15">
    <name type="scientific">Ascaris lumbricoides</name>
    <name type="common">Giant roundworm</name>
    <dbReference type="NCBI Taxonomy" id="6252"/>
    <lineage>
        <taxon>Eukaryota</taxon>
        <taxon>Metazoa</taxon>
        <taxon>Ecdysozoa</taxon>
        <taxon>Nematoda</taxon>
        <taxon>Chromadorea</taxon>
        <taxon>Rhabditida</taxon>
        <taxon>Spirurina</taxon>
        <taxon>Ascaridomorpha</taxon>
        <taxon>Ascaridoidea</taxon>
        <taxon>Ascarididae</taxon>
        <taxon>Ascaris</taxon>
    </lineage>
</organism>
<evidence type="ECO:0000256" key="7">
    <source>
        <dbReference type="ARBA" id="ARBA00022989"/>
    </source>
</evidence>
<dbReference type="WBParaSite" id="ALUE_0000676101-mRNA-1">
    <property type="protein sequence ID" value="ALUE_0000676101-mRNA-1"/>
    <property type="gene ID" value="ALUE_0000676101"/>
</dbReference>
<keyword evidence="9 12" id="KW-0472">Membrane</keyword>
<feature type="transmembrane region" description="Helical" evidence="12">
    <location>
        <begin position="87"/>
        <end position="104"/>
    </location>
</feature>
<dbReference type="InterPro" id="IPR042406">
    <property type="entry name" value="VKORC1/VKORC1L1"/>
</dbReference>
<evidence type="ECO:0000256" key="3">
    <source>
        <dbReference type="ARBA" id="ARBA00012278"/>
    </source>
</evidence>
<dbReference type="PANTHER" id="PTHR14519">
    <property type="entry name" value="VITAMIN K EPOXIDE REDUCTASE COMPLEX, SUBUNIT 1"/>
    <property type="match status" value="1"/>
</dbReference>
<keyword evidence="5" id="KW-0874">Quinone</keyword>
<evidence type="ECO:0000256" key="10">
    <source>
        <dbReference type="ARBA" id="ARBA00023157"/>
    </source>
</evidence>
<dbReference type="GO" id="GO:0047057">
    <property type="term" value="F:vitamin-K-epoxide reductase (warfarin-sensitive) activity"/>
    <property type="evidence" value="ECO:0007669"/>
    <property type="project" value="UniProtKB-EC"/>
</dbReference>
<dbReference type="PANTHER" id="PTHR14519:SF8">
    <property type="entry name" value="VITAMIN K EPOXIDE REDUCTASE COMPLEX SUBUNIT 1"/>
    <property type="match status" value="1"/>
</dbReference>
<dbReference type="Gene3D" id="1.20.1440.130">
    <property type="entry name" value="VKOR domain"/>
    <property type="match status" value="1"/>
</dbReference>
<comment type="similarity">
    <text evidence="2">Belongs to the VKOR family.</text>
</comment>
<evidence type="ECO:0000256" key="1">
    <source>
        <dbReference type="ARBA" id="ARBA00004477"/>
    </source>
</evidence>
<evidence type="ECO:0000256" key="9">
    <source>
        <dbReference type="ARBA" id="ARBA00023136"/>
    </source>
</evidence>
<evidence type="ECO:0000256" key="6">
    <source>
        <dbReference type="ARBA" id="ARBA00022824"/>
    </source>
</evidence>
<feature type="domain" description="Vitamin K epoxide reductase" evidence="13">
    <location>
        <begin position="11"/>
        <end position="159"/>
    </location>
</feature>
<keyword evidence="14" id="KW-1185">Reference proteome</keyword>
<keyword evidence="8" id="KW-0560">Oxidoreductase</keyword>
<evidence type="ECO:0000256" key="5">
    <source>
        <dbReference type="ARBA" id="ARBA00022719"/>
    </source>
</evidence>
<keyword evidence="11" id="KW-0676">Redox-active center</keyword>
<dbReference type="GO" id="GO:0048038">
    <property type="term" value="F:quinone binding"/>
    <property type="evidence" value="ECO:0007669"/>
    <property type="project" value="UniProtKB-KW"/>
</dbReference>
<reference evidence="15" key="1">
    <citation type="submission" date="2017-02" db="UniProtKB">
        <authorList>
            <consortium name="WormBaseParasite"/>
        </authorList>
    </citation>
    <scope>IDENTIFICATION</scope>
</reference>
<keyword evidence="10" id="KW-1015">Disulfide bond</keyword>
<keyword evidence="7 12" id="KW-1133">Transmembrane helix</keyword>
<name>A0A0M3HV46_ASCLU</name>
<evidence type="ECO:0000256" key="2">
    <source>
        <dbReference type="ARBA" id="ARBA00006214"/>
    </source>
</evidence>
<dbReference type="Pfam" id="PF07884">
    <property type="entry name" value="VKOR"/>
    <property type="match status" value="1"/>
</dbReference>
<dbReference type="SMART" id="SM00756">
    <property type="entry name" value="VKc"/>
    <property type="match status" value="1"/>
</dbReference>
<evidence type="ECO:0000313" key="15">
    <source>
        <dbReference type="WBParaSite" id="ALUE_0000676101-mRNA-1"/>
    </source>
</evidence>
<proteinExistence type="inferred from homology"/>
<comment type="subcellular location">
    <subcellularLocation>
        <location evidence="1">Endoplasmic reticulum membrane</location>
        <topology evidence="1">Multi-pass membrane protein</topology>
    </subcellularLocation>
</comment>
<dbReference type="EC" id="1.17.4.4" evidence="3"/>
<dbReference type="AlphaFoldDB" id="A0A0M3HV46"/>
<feature type="transmembrane region" description="Helical" evidence="12">
    <location>
        <begin position="12"/>
        <end position="34"/>
    </location>
</feature>
<protein>
    <recommendedName>
        <fullName evidence="3">vitamin-K-epoxide reductase (warfarin-sensitive)</fullName>
        <ecNumber evidence="3">1.17.4.4</ecNumber>
    </recommendedName>
</protein>